<organism evidence="1 2">
    <name type="scientific">Scleroderma citrinum Foug A</name>
    <dbReference type="NCBI Taxonomy" id="1036808"/>
    <lineage>
        <taxon>Eukaryota</taxon>
        <taxon>Fungi</taxon>
        <taxon>Dikarya</taxon>
        <taxon>Basidiomycota</taxon>
        <taxon>Agaricomycotina</taxon>
        <taxon>Agaricomycetes</taxon>
        <taxon>Agaricomycetidae</taxon>
        <taxon>Boletales</taxon>
        <taxon>Sclerodermatineae</taxon>
        <taxon>Sclerodermataceae</taxon>
        <taxon>Scleroderma</taxon>
    </lineage>
</organism>
<sequence length="146" mass="16737">MVLNVAPRLPWLPIFEGLRFGQIALTRLRFEFDAVALAARSNDHVEMFGDVWRWLRESGTYGFDLTVLTPGHMDSTAMFWSVLEWLHESGMSQLYSFDLDPIASMAGSNNLQATFWVIWEWLCAAHAFEFDSSTSTETSNESVWTF</sequence>
<reference evidence="1 2" key="1">
    <citation type="submission" date="2014-04" db="EMBL/GenBank/DDBJ databases">
        <authorList>
            <consortium name="DOE Joint Genome Institute"/>
            <person name="Kuo A."/>
            <person name="Kohler A."/>
            <person name="Nagy L.G."/>
            <person name="Floudas D."/>
            <person name="Copeland A."/>
            <person name="Barry K.W."/>
            <person name="Cichocki N."/>
            <person name="Veneault-Fourrey C."/>
            <person name="LaButti K."/>
            <person name="Lindquist E.A."/>
            <person name="Lipzen A."/>
            <person name="Lundell T."/>
            <person name="Morin E."/>
            <person name="Murat C."/>
            <person name="Sun H."/>
            <person name="Tunlid A."/>
            <person name="Henrissat B."/>
            <person name="Grigoriev I.V."/>
            <person name="Hibbett D.S."/>
            <person name="Martin F."/>
            <person name="Nordberg H.P."/>
            <person name="Cantor M.N."/>
            <person name="Hua S.X."/>
        </authorList>
    </citation>
    <scope>NUCLEOTIDE SEQUENCE [LARGE SCALE GENOMIC DNA]</scope>
    <source>
        <strain evidence="1 2">Foug A</strain>
    </source>
</reference>
<proteinExistence type="predicted"/>
<gene>
    <name evidence="1" type="ORF">SCLCIDRAFT_32889</name>
</gene>
<reference evidence="2" key="2">
    <citation type="submission" date="2015-01" db="EMBL/GenBank/DDBJ databases">
        <title>Evolutionary Origins and Diversification of the Mycorrhizal Mutualists.</title>
        <authorList>
            <consortium name="DOE Joint Genome Institute"/>
            <consortium name="Mycorrhizal Genomics Consortium"/>
            <person name="Kohler A."/>
            <person name="Kuo A."/>
            <person name="Nagy L.G."/>
            <person name="Floudas D."/>
            <person name="Copeland A."/>
            <person name="Barry K.W."/>
            <person name="Cichocki N."/>
            <person name="Veneault-Fourrey C."/>
            <person name="LaButti K."/>
            <person name="Lindquist E.A."/>
            <person name="Lipzen A."/>
            <person name="Lundell T."/>
            <person name="Morin E."/>
            <person name="Murat C."/>
            <person name="Riley R."/>
            <person name="Ohm R."/>
            <person name="Sun H."/>
            <person name="Tunlid A."/>
            <person name="Henrissat B."/>
            <person name="Grigoriev I.V."/>
            <person name="Hibbett D.S."/>
            <person name="Martin F."/>
        </authorList>
    </citation>
    <scope>NUCLEOTIDE SEQUENCE [LARGE SCALE GENOMIC DNA]</scope>
    <source>
        <strain evidence="2">Foug A</strain>
    </source>
</reference>
<dbReference type="Proteomes" id="UP000053989">
    <property type="component" value="Unassembled WGS sequence"/>
</dbReference>
<protein>
    <submittedName>
        <fullName evidence="1">Uncharacterized protein</fullName>
    </submittedName>
</protein>
<name>A0A0C2YQX9_9AGAM</name>
<evidence type="ECO:0000313" key="1">
    <source>
        <dbReference type="EMBL" id="KIM52118.1"/>
    </source>
</evidence>
<dbReference type="InParanoid" id="A0A0C2YQX9"/>
<accession>A0A0C2YQX9</accession>
<evidence type="ECO:0000313" key="2">
    <source>
        <dbReference type="Proteomes" id="UP000053989"/>
    </source>
</evidence>
<dbReference type="HOGENOM" id="CLU_1778568_0_0_1"/>
<keyword evidence="2" id="KW-1185">Reference proteome</keyword>
<dbReference type="AlphaFoldDB" id="A0A0C2YQX9"/>
<dbReference type="EMBL" id="KN822223">
    <property type="protein sequence ID" value="KIM52118.1"/>
    <property type="molecule type" value="Genomic_DNA"/>
</dbReference>